<dbReference type="Pfam" id="PF02467">
    <property type="entry name" value="Whib"/>
    <property type="match status" value="1"/>
</dbReference>
<feature type="compositionally biased region" description="Basic residues" evidence="1">
    <location>
        <begin position="122"/>
        <end position="135"/>
    </location>
</feature>
<protein>
    <recommendedName>
        <fullName evidence="2">4Fe-4S Wbl-type domain-containing protein</fullName>
    </recommendedName>
</protein>
<feature type="domain" description="4Fe-4S Wbl-type" evidence="2">
    <location>
        <begin position="1"/>
        <end position="61"/>
    </location>
</feature>
<dbReference type="EMBL" id="BMSA01000045">
    <property type="protein sequence ID" value="GGT94461.1"/>
    <property type="molecule type" value="Genomic_DNA"/>
</dbReference>
<gene>
    <name evidence="3" type="ORF">GCM10010226_85300</name>
</gene>
<dbReference type="AlphaFoldDB" id="A0A918M1A2"/>
<reference evidence="3" key="1">
    <citation type="journal article" date="2014" name="Int. J. Syst. Evol. Microbiol.">
        <title>Complete genome sequence of Corynebacterium casei LMG S-19264T (=DSM 44701T), isolated from a smear-ripened cheese.</title>
        <authorList>
            <consortium name="US DOE Joint Genome Institute (JGI-PGF)"/>
            <person name="Walter F."/>
            <person name="Albersmeier A."/>
            <person name="Kalinowski J."/>
            <person name="Ruckert C."/>
        </authorList>
    </citation>
    <scope>NUCLEOTIDE SEQUENCE</scope>
    <source>
        <strain evidence="3">JCM 4125</strain>
    </source>
</reference>
<keyword evidence="4" id="KW-1185">Reference proteome</keyword>
<evidence type="ECO:0000313" key="3">
    <source>
        <dbReference type="EMBL" id="GGT94461.1"/>
    </source>
</evidence>
<evidence type="ECO:0000259" key="2">
    <source>
        <dbReference type="PROSITE" id="PS51674"/>
    </source>
</evidence>
<comment type="caution">
    <text evidence="3">The sequence shown here is derived from an EMBL/GenBank/DDBJ whole genome shotgun (WGS) entry which is preliminary data.</text>
</comment>
<feature type="region of interest" description="Disordered" evidence="1">
    <location>
        <begin position="122"/>
        <end position="141"/>
    </location>
</feature>
<dbReference type="InterPro" id="IPR034768">
    <property type="entry name" value="4FE4S_WBL"/>
</dbReference>
<evidence type="ECO:0000256" key="1">
    <source>
        <dbReference type="SAM" id="MobiDB-lite"/>
    </source>
</evidence>
<organism evidence="3 4">
    <name type="scientific">Streptomyces phaeofaciens</name>
    <dbReference type="NCBI Taxonomy" id="68254"/>
    <lineage>
        <taxon>Bacteria</taxon>
        <taxon>Bacillati</taxon>
        <taxon>Actinomycetota</taxon>
        <taxon>Actinomycetes</taxon>
        <taxon>Kitasatosporales</taxon>
        <taxon>Streptomycetaceae</taxon>
        <taxon>Streptomyces</taxon>
    </lineage>
</organism>
<evidence type="ECO:0000313" key="4">
    <source>
        <dbReference type="Proteomes" id="UP000646776"/>
    </source>
</evidence>
<dbReference type="PROSITE" id="PS51674">
    <property type="entry name" value="4FE4S_WBL"/>
    <property type="match status" value="1"/>
</dbReference>
<reference evidence="3" key="2">
    <citation type="submission" date="2020-09" db="EMBL/GenBank/DDBJ databases">
        <authorList>
            <person name="Sun Q."/>
            <person name="Ohkuma M."/>
        </authorList>
    </citation>
    <scope>NUCLEOTIDE SEQUENCE</scope>
    <source>
        <strain evidence="3">JCM 4125</strain>
    </source>
</reference>
<accession>A0A918M1A2</accession>
<sequence>MLDGNQLTMFTDEEADFRTALDQARVLCASCPLLEFCLFAAVTDHAVKGIVAGTTETDRERIRSSLGLAPFAEEDTDIYLMVRRTYDEVDAEKVAAMTAAGQLTQVEMAKALGCSTRTIRRKQRSSCNMRRRPRRNPLTPKKVLDTAEQLLPWF</sequence>
<proteinExistence type="predicted"/>
<name>A0A918M1A2_9ACTN</name>
<dbReference type="Proteomes" id="UP000646776">
    <property type="component" value="Unassembled WGS sequence"/>
</dbReference>